<dbReference type="PANTHER" id="PTHR46648:SF1">
    <property type="entry name" value="ADENOSINE 5'-MONOPHOSPHORAMIDASE HNT1"/>
    <property type="match status" value="1"/>
</dbReference>
<dbReference type="InterPro" id="IPR011146">
    <property type="entry name" value="HIT-like"/>
</dbReference>
<organism evidence="3 4">
    <name type="scientific">Nonomuraea phyllanthi</name>
    <dbReference type="NCBI Taxonomy" id="2219224"/>
    <lineage>
        <taxon>Bacteria</taxon>
        <taxon>Bacillati</taxon>
        <taxon>Actinomycetota</taxon>
        <taxon>Actinomycetes</taxon>
        <taxon>Streptosporangiales</taxon>
        <taxon>Streptosporangiaceae</taxon>
        <taxon>Nonomuraea</taxon>
    </lineage>
</organism>
<dbReference type="Pfam" id="PF01230">
    <property type="entry name" value="HIT"/>
    <property type="match status" value="1"/>
</dbReference>
<dbReference type="AlphaFoldDB" id="A0A5C4VD17"/>
<dbReference type="PROSITE" id="PS51084">
    <property type="entry name" value="HIT_2"/>
    <property type="match status" value="1"/>
</dbReference>
<accession>A0A5C4VD17</accession>
<keyword evidence="4" id="KW-1185">Reference proteome</keyword>
<feature type="short sequence motif" description="Histidine triad motif" evidence="2">
    <location>
        <begin position="104"/>
        <end position="108"/>
    </location>
</feature>
<dbReference type="OrthoDB" id="9784774at2"/>
<evidence type="ECO:0000256" key="1">
    <source>
        <dbReference type="PIRSR" id="PIRSR601310-1"/>
    </source>
</evidence>
<dbReference type="RefSeq" id="WP_139637068.1">
    <property type="nucleotide sequence ID" value="NZ_CP045572.1"/>
</dbReference>
<dbReference type="InterPro" id="IPR001310">
    <property type="entry name" value="Histidine_triad_HIT"/>
</dbReference>
<proteinExistence type="predicted"/>
<dbReference type="InterPro" id="IPR036265">
    <property type="entry name" value="HIT-like_sf"/>
</dbReference>
<gene>
    <name evidence="3" type="ORF">FH608_044410</name>
</gene>
<dbReference type="EMBL" id="VDLX02000025">
    <property type="protein sequence ID" value="KAB8188476.1"/>
    <property type="molecule type" value="Genomic_DNA"/>
</dbReference>
<dbReference type="PANTHER" id="PTHR46648">
    <property type="entry name" value="HIT FAMILY PROTEIN 1"/>
    <property type="match status" value="1"/>
</dbReference>
<accession>A0A5P9YVX9</accession>
<name>A0A5C4VD17_9ACTN</name>
<dbReference type="GO" id="GO:0009117">
    <property type="term" value="P:nucleotide metabolic process"/>
    <property type="evidence" value="ECO:0007669"/>
    <property type="project" value="TreeGrafter"/>
</dbReference>
<dbReference type="Proteomes" id="UP000312512">
    <property type="component" value="Unassembled WGS sequence"/>
</dbReference>
<reference evidence="3 4" key="1">
    <citation type="submission" date="2019-10" db="EMBL/GenBank/DDBJ databases">
        <title>Nonomuraea sp. nov., isolated from Phyllanthus amarus.</title>
        <authorList>
            <person name="Klykleung N."/>
            <person name="Tanasupawat S."/>
        </authorList>
    </citation>
    <scope>NUCLEOTIDE SEQUENCE [LARGE SCALE GENOMIC DNA]</scope>
    <source>
        <strain evidence="3 4">PA1-10</strain>
    </source>
</reference>
<comment type="caution">
    <text evidence="3">The sequence shown here is derived from an EMBL/GenBank/DDBJ whole genome shotgun (WGS) entry which is preliminary data.</text>
</comment>
<feature type="active site" description="Tele-AMP-histidine intermediate" evidence="1">
    <location>
        <position position="106"/>
    </location>
</feature>
<evidence type="ECO:0000313" key="4">
    <source>
        <dbReference type="Proteomes" id="UP000312512"/>
    </source>
</evidence>
<protein>
    <submittedName>
        <fullName evidence="3">HIT domain-containing protein</fullName>
    </submittedName>
</protein>
<dbReference type="GO" id="GO:0003824">
    <property type="term" value="F:catalytic activity"/>
    <property type="evidence" value="ECO:0007669"/>
    <property type="project" value="InterPro"/>
</dbReference>
<sequence>MPISMPSPERCPFCDYLAGLRPYTILEQGDQVAILVTREQRGLGHVLVIPVAHRPTILDVAPEEERHLMNAVRRAARAITAAHDPEGIAVWQNNGVPAHQTVPHVHFHVAGTLPDGGTRWGEVPRLDLDETDGIAKRLSPHV</sequence>
<dbReference type="SUPFAM" id="SSF54197">
    <property type="entry name" value="HIT-like"/>
    <property type="match status" value="1"/>
</dbReference>
<evidence type="ECO:0000256" key="2">
    <source>
        <dbReference type="PIRSR" id="PIRSR601310-3"/>
    </source>
</evidence>
<evidence type="ECO:0000313" key="3">
    <source>
        <dbReference type="EMBL" id="KAB8188476.1"/>
    </source>
</evidence>
<dbReference type="Gene3D" id="3.30.428.10">
    <property type="entry name" value="HIT-like"/>
    <property type="match status" value="1"/>
</dbReference>